<organism evidence="2 3">
    <name type="scientific">Mycolicibacterium chubuense (strain NBB4)</name>
    <name type="common">Mycobacterium chubuense</name>
    <dbReference type="NCBI Taxonomy" id="710421"/>
    <lineage>
        <taxon>Bacteria</taxon>
        <taxon>Bacillati</taxon>
        <taxon>Actinomycetota</taxon>
        <taxon>Actinomycetes</taxon>
        <taxon>Mycobacteriales</taxon>
        <taxon>Mycobacteriaceae</taxon>
        <taxon>Mycolicibacterium</taxon>
    </lineage>
</organism>
<feature type="chain" id="PRO_5003687122" description="Lipoprotein" evidence="1">
    <location>
        <begin position="29"/>
        <end position="203"/>
    </location>
</feature>
<name>I4BJW8_MYCCN</name>
<sequence precursor="true">MSAKKRFPGAAAVVLGALSFTACSGAPAVINTDDTTSAQQAAPAPPTTSTRPSNAHLANAFHYAAQVNGTTGYYFTSPSGRWQCAILPRERAGCQNASGSAIAVTGAPDEVAGPDGEPATPNAILVDRADAPQFAALSSPGFGLESGEAVELPFNRVLAAAGFRCNVQESTGISCVSEFSGHGFTFSADGYTPHYTDVPADAP</sequence>
<gene>
    <name evidence="2" type="ordered locus">Mycch_2814</name>
</gene>
<dbReference type="Proteomes" id="UP000006057">
    <property type="component" value="Chromosome"/>
</dbReference>
<dbReference type="PROSITE" id="PS51257">
    <property type="entry name" value="PROKAR_LIPOPROTEIN"/>
    <property type="match status" value="1"/>
</dbReference>
<dbReference type="RefSeq" id="WP_014816052.1">
    <property type="nucleotide sequence ID" value="NC_018027.1"/>
</dbReference>
<evidence type="ECO:0008006" key="4">
    <source>
        <dbReference type="Google" id="ProtNLM"/>
    </source>
</evidence>
<dbReference type="KEGG" id="mcb:Mycch_2814"/>
<feature type="signal peptide" evidence="1">
    <location>
        <begin position="1"/>
        <end position="28"/>
    </location>
</feature>
<dbReference type="HOGENOM" id="CLU_1401143_0_0_11"/>
<keyword evidence="1" id="KW-0732">Signal</keyword>
<reference evidence="2 3" key="1">
    <citation type="submission" date="2012-06" db="EMBL/GenBank/DDBJ databases">
        <title>Complete sequence of chromosome of Mycobacterium chubuense NBB4.</title>
        <authorList>
            <consortium name="US DOE Joint Genome Institute"/>
            <person name="Lucas S."/>
            <person name="Han J."/>
            <person name="Lapidus A."/>
            <person name="Cheng J.-F."/>
            <person name="Goodwin L."/>
            <person name="Pitluck S."/>
            <person name="Peters L."/>
            <person name="Mikhailova N."/>
            <person name="Teshima H."/>
            <person name="Detter J.C."/>
            <person name="Han C."/>
            <person name="Tapia R."/>
            <person name="Land M."/>
            <person name="Hauser L."/>
            <person name="Kyrpides N."/>
            <person name="Ivanova N."/>
            <person name="Pagani I."/>
            <person name="Mattes T."/>
            <person name="Holmes A."/>
            <person name="Rutledge P."/>
            <person name="Paulsen I."/>
            <person name="Coleman N."/>
            <person name="Woyke T."/>
        </authorList>
    </citation>
    <scope>NUCLEOTIDE SEQUENCE [LARGE SCALE GENOMIC DNA]</scope>
    <source>
        <strain evidence="2 3">NBB4</strain>
    </source>
</reference>
<dbReference type="eggNOG" id="ENOG50328UP">
    <property type="taxonomic scope" value="Bacteria"/>
</dbReference>
<dbReference type="PATRIC" id="fig|710421.3.peg.2805"/>
<accession>I4BJW8</accession>
<evidence type="ECO:0000256" key="1">
    <source>
        <dbReference type="SAM" id="SignalP"/>
    </source>
</evidence>
<dbReference type="EMBL" id="CP003053">
    <property type="protein sequence ID" value="AFM17575.1"/>
    <property type="molecule type" value="Genomic_DNA"/>
</dbReference>
<evidence type="ECO:0000313" key="2">
    <source>
        <dbReference type="EMBL" id="AFM17575.1"/>
    </source>
</evidence>
<protein>
    <recommendedName>
        <fullName evidence="4">Lipoprotein</fullName>
    </recommendedName>
</protein>
<evidence type="ECO:0000313" key="3">
    <source>
        <dbReference type="Proteomes" id="UP000006057"/>
    </source>
</evidence>
<dbReference type="AlphaFoldDB" id="I4BJW8"/>
<dbReference type="OrthoDB" id="4721670at2"/>
<keyword evidence="3" id="KW-1185">Reference proteome</keyword>
<proteinExistence type="predicted"/>